<reference evidence="2 3" key="1">
    <citation type="submission" date="2019-04" db="EMBL/GenBank/DDBJ databases">
        <title>Genome sequence of Pelagicola litoralis CL-ES2.</title>
        <authorList>
            <person name="Cao J."/>
        </authorList>
    </citation>
    <scope>NUCLEOTIDE SEQUENCE [LARGE SCALE GENOMIC DNA]</scope>
    <source>
        <strain evidence="2 3">CL-ES2</strain>
    </source>
</reference>
<dbReference type="InterPro" id="IPR018707">
    <property type="entry name" value="LpxR"/>
</dbReference>
<name>A0A4U7MXV5_9RHOB</name>
<dbReference type="Gene3D" id="2.40.128.140">
    <property type="entry name" value="Outer membrane protein"/>
    <property type="match status" value="1"/>
</dbReference>
<keyword evidence="3" id="KW-1185">Reference proteome</keyword>
<gene>
    <name evidence="2" type="ORF">FAP39_13330</name>
</gene>
<proteinExistence type="predicted"/>
<keyword evidence="1" id="KW-0732">Signal</keyword>
<dbReference type="AlphaFoldDB" id="A0A4U7MXV5"/>
<evidence type="ECO:0000313" key="2">
    <source>
        <dbReference type="EMBL" id="TKZ18050.1"/>
    </source>
</evidence>
<accession>A0A4U7MXV5</accession>
<protein>
    <submittedName>
        <fullName evidence="2">Lipid A deacylase LpxR family protein</fullName>
    </submittedName>
</protein>
<organism evidence="2 3">
    <name type="scientific">Shimia litoralis</name>
    <dbReference type="NCBI Taxonomy" id="420403"/>
    <lineage>
        <taxon>Bacteria</taxon>
        <taxon>Pseudomonadati</taxon>
        <taxon>Pseudomonadota</taxon>
        <taxon>Alphaproteobacteria</taxon>
        <taxon>Rhodobacterales</taxon>
        <taxon>Roseobacteraceae</taxon>
    </lineage>
</organism>
<dbReference type="Proteomes" id="UP000306575">
    <property type="component" value="Unassembled WGS sequence"/>
</dbReference>
<feature type="signal peptide" evidence="1">
    <location>
        <begin position="1"/>
        <end position="21"/>
    </location>
</feature>
<evidence type="ECO:0000256" key="1">
    <source>
        <dbReference type="SAM" id="SignalP"/>
    </source>
</evidence>
<sequence>MLGRIVSFVLVSLTLFTSAAAQDTHQLGHGRLFVNDLIGDGKDRWRTGSIASSYVFGQDWQGRAPSEFGGILEFRILGEIIAPEDIVTPAAGDRPWAGALSGGVHTHWMSQGLDLSLGGDIVVLGPQTQLDHIQTGLHKLLGTPPPSNATLNAQIGNKVRPSMTFEAAKDWTVGSQTEVRPFAEFRAGVETFARVGFDLTFGDVGTADLLVRDPVTGHRYRTIKRASQGFSWIVGADIAKVYDSAYLPEDRGYALSDARSRVRAGVHWQGEKSAVFYGLTWLSKEFVGQRDEQVVGALRLDLQF</sequence>
<comment type="caution">
    <text evidence="2">The sequence shown here is derived from an EMBL/GenBank/DDBJ whole genome shotgun (WGS) entry which is preliminary data.</text>
</comment>
<dbReference type="OrthoDB" id="7721289at2"/>
<dbReference type="Pfam" id="PF09982">
    <property type="entry name" value="LpxR"/>
    <property type="match status" value="1"/>
</dbReference>
<dbReference type="EMBL" id="SULI01000018">
    <property type="protein sequence ID" value="TKZ18050.1"/>
    <property type="molecule type" value="Genomic_DNA"/>
</dbReference>
<evidence type="ECO:0000313" key="3">
    <source>
        <dbReference type="Proteomes" id="UP000306575"/>
    </source>
</evidence>
<feature type="chain" id="PRO_5020281710" evidence="1">
    <location>
        <begin position="22"/>
        <end position="304"/>
    </location>
</feature>
<dbReference type="InterPro" id="IPR037107">
    <property type="entry name" value="Put_OMP_sf"/>
</dbReference>
<dbReference type="RefSeq" id="WP_138016895.1">
    <property type="nucleotide sequence ID" value="NZ_SULI01000018.1"/>
</dbReference>